<dbReference type="CDD" id="cd16495">
    <property type="entry name" value="RING_CH-C4HC3_MARCH"/>
    <property type="match status" value="1"/>
</dbReference>
<dbReference type="Pfam" id="PF12906">
    <property type="entry name" value="RINGv"/>
    <property type="match status" value="1"/>
</dbReference>
<organism evidence="13 14">
    <name type="scientific">Caenorhabditis auriculariae</name>
    <dbReference type="NCBI Taxonomy" id="2777116"/>
    <lineage>
        <taxon>Eukaryota</taxon>
        <taxon>Metazoa</taxon>
        <taxon>Ecdysozoa</taxon>
        <taxon>Nematoda</taxon>
        <taxon>Chromadorea</taxon>
        <taxon>Rhabditida</taxon>
        <taxon>Rhabditina</taxon>
        <taxon>Rhabditomorpha</taxon>
        <taxon>Rhabditoidea</taxon>
        <taxon>Rhabditidae</taxon>
        <taxon>Peloderinae</taxon>
        <taxon>Caenorhabditis</taxon>
    </lineage>
</organism>
<keyword evidence="4" id="KW-0479">Metal-binding</keyword>
<proteinExistence type="predicted"/>
<keyword evidence="14" id="KW-1185">Reference proteome</keyword>
<feature type="domain" description="RING-CH-type" evidence="12">
    <location>
        <begin position="92"/>
        <end position="159"/>
    </location>
</feature>
<evidence type="ECO:0000256" key="8">
    <source>
        <dbReference type="ARBA" id="ARBA00022989"/>
    </source>
</evidence>
<dbReference type="SMART" id="SM00744">
    <property type="entry name" value="RINGv"/>
    <property type="match status" value="1"/>
</dbReference>
<feature type="region of interest" description="Disordered" evidence="10">
    <location>
        <begin position="318"/>
        <end position="343"/>
    </location>
</feature>
<dbReference type="FunFam" id="3.30.40.10:FF:000571">
    <property type="entry name" value="Zinc finger, C3HC4 type"/>
    <property type="match status" value="1"/>
</dbReference>
<evidence type="ECO:0000256" key="5">
    <source>
        <dbReference type="ARBA" id="ARBA00022771"/>
    </source>
</evidence>
<evidence type="ECO:0000256" key="10">
    <source>
        <dbReference type="SAM" id="MobiDB-lite"/>
    </source>
</evidence>
<feature type="transmembrane region" description="Helical" evidence="11">
    <location>
        <begin position="177"/>
        <end position="201"/>
    </location>
</feature>
<dbReference type="Gene3D" id="3.30.40.10">
    <property type="entry name" value="Zinc/RING finger domain, C3HC4 (zinc finger)"/>
    <property type="match status" value="1"/>
</dbReference>
<dbReference type="InterPro" id="IPR011016">
    <property type="entry name" value="Znf_RING-CH"/>
</dbReference>
<gene>
    <name evidence="13" type="ORF">CAUJ_LOCUS13088</name>
</gene>
<evidence type="ECO:0000256" key="2">
    <source>
        <dbReference type="ARBA" id="ARBA00022679"/>
    </source>
</evidence>
<dbReference type="GO" id="GO:0016740">
    <property type="term" value="F:transferase activity"/>
    <property type="evidence" value="ECO:0007669"/>
    <property type="project" value="UniProtKB-KW"/>
</dbReference>
<dbReference type="SUPFAM" id="SSF57850">
    <property type="entry name" value="RING/U-box"/>
    <property type="match status" value="1"/>
</dbReference>
<keyword evidence="7" id="KW-0862">Zinc</keyword>
<keyword evidence="6" id="KW-0833">Ubl conjugation pathway</keyword>
<name>A0A8S1HMR7_9PELO</name>
<dbReference type="AlphaFoldDB" id="A0A8S1HMR7"/>
<dbReference type="PANTHER" id="PTHR46065:SF3">
    <property type="entry name" value="FI20425P1"/>
    <property type="match status" value="1"/>
</dbReference>
<protein>
    <recommendedName>
        <fullName evidence="12">RING-CH-type domain-containing protein</fullName>
    </recommendedName>
</protein>
<dbReference type="EMBL" id="CAJGYM010000087">
    <property type="protein sequence ID" value="CAD6197179.1"/>
    <property type="molecule type" value="Genomic_DNA"/>
</dbReference>
<dbReference type="GO" id="GO:0016020">
    <property type="term" value="C:membrane"/>
    <property type="evidence" value="ECO:0007669"/>
    <property type="project" value="UniProtKB-SubCell"/>
</dbReference>
<keyword evidence="2" id="KW-0808">Transferase</keyword>
<keyword evidence="5" id="KW-0863">Zinc-finger</keyword>
<accession>A0A8S1HMR7</accession>
<evidence type="ECO:0000259" key="12">
    <source>
        <dbReference type="PROSITE" id="PS51292"/>
    </source>
</evidence>
<dbReference type="GO" id="GO:0008270">
    <property type="term" value="F:zinc ion binding"/>
    <property type="evidence" value="ECO:0007669"/>
    <property type="project" value="UniProtKB-KW"/>
</dbReference>
<feature type="compositionally biased region" description="Polar residues" evidence="10">
    <location>
        <begin position="17"/>
        <end position="36"/>
    </location>
</feature>
<sequence>MEEEYRLEHTKIPDPLTGTSSNSVDSGLSNTTLNTSLRSESVENDPLIVDEAISLDDDVVQKSDDVTENNFKLWKGTEYLKSTQLFSSKVSLLSNGAPLCRICHTTSSTRQNPLISPCRCSGTLLYVHKGCIVRWLEMSTRKMVPSPRCELCGYDYRRGNIFSMSSIHLPHVNRSSCILNVLFMIALVIMVICGTLTVRFLQANAAAKQRSIFEPAITLAPTYTWRRRGYFGGALNGDPPQLEMLEHHYATYPPLSELFDANVVICGTMFMTAFLIALFTQYRAEASIFRCIFRFFVINKNWMIRNYDIRDDPEMQARREARIAEEGSRREEEAHSNPEKSVC</sequence>
<reference evidence="13" key="1">
    <citation type="submission" date="2020-10" db="EMBL/GenBank/DDBJ databases">
        <authorList>
            <person name="Kikuchi T."/>
        </authorList>
    </citation>
    <scope>NUCLEOTIDE SEQUENCE</scope>
    <source>
        <strain evidence="13">NKZ352</strain>
    </source>
</reference>
<evidence type="ECO:0000313" key="13">
    <source>
        <dbReference type="EMBL" id="CAD6197179.1"/>
    </source>
</evidence>
<comment type="subcellular location">
    <subcellularLocation>
        <location evidence="1">Membrane</location>
        <topology evidence="1">Multi-pass membrane protein</topology>
    </subcellularLocation>
</comment>
<evidence type="ECO:0000256" key="9">
    <source>
        <dbReference type="ARBA" id="ARBA00023136"/>
    </source>
</evidence>
<keyword evidence="3 11" id="KW-0812">Transmembrane</keyword>
<feature type="compositionally biased region" description="Basic and acidic residues" evidence="10">
    <location>
        <begin position="1"/>
        <end position="12"/>
    </location>
</feature>
<dbReference type="Proteomes" id="UP000835052">
    <property type="component" value="Unassembled WGS sequence"/>
</dbReference>
<evidence type="ECO:0000256" key="4">
    <source>
        <dbReference type="ARBA" id="ARBA00022723"/>
    </source>
</evidence>
<evidence type="ECO:0000256" key="3">
    <source>
        <dbReference type="ARBA" id="ARBA00022692"/>
    </source>
</evidence>
<dbReference type="PANTHER" id="PTHR46065">
    <property type="entry name" value="E3 UBIQUITIN-PROTEIN LIGASE MARCH 2/3 FAMILY MEMBER"/>
    <property type="match status" value="1"/>
</dbReference>
<dbReference type="OrthoDB" id="264354at2759"/>
<keyword evidence="9 11" id="KW-0472">Membrane</keyword>
<evidence type="ECO:0000256" key="6">
    <source>
        <dbReference type="ARBA" id="ARBA00022786"/>
    </source>
</evidence>
<evidence type="ECO:0000256" key="7">
    <source>
        <dbReference type="ARBA" id="ARBA00022833"/>
    </source>
</evidence>
<evidence type="ECO:0000256" key="11">
    <source>
        <dbReference type="SAM" id="Phobius"/>
    </source>
</evidence>
<evidence type="ECO:0000256" key="1">
    <source>
        <dbReference type="ARBA" id="ARBA00004141"/>
    </source>
</evidence>
<feature type="region of interest" description="Disordered" evidence="10">
    <location>
        <begin position="1"/>
        <end position="36"/>
    </location>
</feature>
<evidence type="ECO:0000313" key="14">
    <source>
        <dbReference type="Proteomes" id="UP000835052"/>
    </source>
</evidence>
<feature type="transmembrane region" description="Helical" evidence="11">
    <location>
        <begin position="261"/>
        <end position="280"/>
    </location>
</feature>
<dbReference type="PROSITE" id="PS51292">
    <property type="entry name" value="ZF_RING_CH"/>
    <property type="match status" value="1"/>
</dbReference>
<dbReference type="InterPro" id="IPR013083">
    <property type="entry name" value="Znf_RING/FYVE/PHD"/>
</dbReference>
<keyword evidence="8 11" id="KW-1133">Transmembrane helix</keyword>
<comment type="caution">
    <text evidence="13">The sequence shown here is derived from an EMBL/GenBank/DDBJ whole genome shotgun (WGS) entry which is preliminary data.</text>
</comment>